<keyword evidence="3" id="KW-1185">Reference proteome</keyword>
<feature type="transmembrane region" description="Helical" evidence="1">
    <location>
        <begin position="109"/>
        <end position="133"/>
    </location>
</feature>
<protein>
    <submittedName>
        <fullName evidence="2">Oligosaccharide repeat unit polymerase</fullName>
    </submittedName>
</protein>
<comment type="caution">
    <text evidence="2">The sequence shown here is derived from an EMBL/GenBank/DDBJ whole genome shotgun (WGS) entry which is preliminary data.</text>
</comment>
<feature type="transmembrane region" description="Helical" evidence="1">
    <location>
        <begin position="153"/>
        <end position="174"/>
    </location>
</feature>
<dbReference type="OrthoDB" id="6787260at2"/>
<feature type="transmembrane region" description="Helical" evidence="1">
    <location>
        <begin position="68"/>
        <end position="88"/>
    </location>
</feature>
<name>A0A420E603_9ALTE</name>
<sequence length="444" mass="49913">MPYVLWLIYSVILSYAVLKALRTRRVAFAASSGLMLILVGIRPMLLLFDLDTPIPDHQFIGNYNDAMLLANLAILVWVCILVVSYSRGSQLEKLMASFIPNRAQKSHPSILMMLTLTLSGFSFLCTAVLVLQMGSISNFMYFVKIEKGAAGLYIFREIATLAAVISVIGFVATAKQQLSRLQRFIFIGAILVNLAIIYSWGNRTFVGYVFAVLVISMYYLLPNIKMSKLILIVLACAVLLQGLREGRDQLFDNARGYEGPTLEHSSQIRSLSLSMHLAEYDGLVLATRDVGTVFPYRYGEDFYNGLVSWIPRFLWAGKPSTFFIGQWFRQVYEDEKVNGWPITSIGSWYVNFSWLGVVIGAFLTGTLLRAIDNKCKTTNSWSLVVSAVIAVFVIGDGVNTNMLQAYFFLGIPLALTSLLFRRKQRLAVLSQKEYHEQDQSTTHR</sequence>
<feature type="transmembrane region" description="Helical" evidence="1">
    <location>
        <begin position="348"/>
        <end position="368"/>
    </location>
</feature>
<dbReference type="NCBIfam" id="TIGR04370">
    <property type="entry name" value="glyco_rpt_poly"/>
    <property type="match status" value="1"/>
</dbReference>
<feature type="transmembrane region" description="Helical" evidence="1">
    <location>
        <begin position="380"/>
        <end position="397"/>
    </location>
</feature>
<dbReference type="Proteomes" id="UP000286482">
    <property type="component" value="Unassembled WGS sequence"/>
</dbReference>
<dbReference type="RefSeq" id="WP_120356637.1">
    <property type="nucleotide sequence ID" value="NZ_RAQO01000012.1"/>
</dbReference>
<feature type="transmembrane region" description="Helical" evidence="1">
    <location>
        <begin position="181"/>
        <end position="199"/>
    </location>
</feature>
<reference evidence="2 3" key="1">
    <citation type="submission" date="2018-09" db="EMBL/GenBank/DDBJ databases">
        <authorList>
            <person name="Wang Z."/>
        </authorList>
    </citation>
    <scope>NUCLEOTIDE SEQUENCE [LARGE SCALE GENOMIC DNA]</scope>
    <source>
        <strain evidence="2 3">ALS 81</strain>
    </source>
</reference>
<keyword evidence="1" id="KW-1133">Transmembrane helix</keyword>
<feature type="transmembrane region" description="Helical" evidence="1">
    <location>
        <begin position="205"/>
        <end position="221"/>
    </location>
</feature>
<keyword evidence="1" id="KW-0812">Transmembrane</keyword>
<organism evidence="2 3">
    <name type="scientific">Alginatibacterium sediminis</name>
    <dbReference type="NCBI Taxonomy" id="2164068"/>
    <lineage>
        <taxon>Bacteria</taxon>
        <taxon>Pseudomonadati</taxon>
        <taxon>Pseudomonadota</taxon>
        <taxon>Gammaproteobacteria</taxon>
        <taxon>Alteromonadales</taxon>
        <taxon>Alteromonadaceae</taxon>
        <taxon>Alginatibacterium</taxon>
    </lineage>
</organism>
<accession>A0A420E603</accession>
<evidence type="ECO:0000256" key="1">
    <source>
        <dbReference type="SAM" id="Phobius"/>
    </source>
</evidence>
<dbReference type="EMBL" id="RAQO01000012">
    <property type="protein sequence ID" value="RKF13224.1"/>
    <property type="molecule type" value="Genomic_DNA"/>
</dbReference>
<keyword evidence="1" id="KW-0472">Membrane</keyword>
<evidence type="ECO:0000313" key="2">
    <source>
        <dbReference type="EMBL" id="RKF13224.1"/>
    </source>
</evidence>
<feature type="transmembrane region" description="Helical" evidence="1">
    <location>
        <begin position="28"/>
        <end position="48"/>
    </location>
</feature>
<proteinExistence type="predicted"/>
<evidence type="ECO:0000313" key="3">
    <source>
        <dbReference type="Proteomes" id="UP000286482"/>
    </source>
</evidence>
<feature type="transmembrane region" description="Helical" evidence="1">
    <location>
        <begin position="6"/>
        <end position="21"/>
    </location>
</feature>
<feature type="transmembrane region" description="Helical" evidence="1">
    <location>
        <begin position="228"/>
        <end position="244"/>
    </location>
</feature>
<feature type="transmembrane region" description="Helical" evidence="1">
    <location>
        <begin position="403"/>
        <end position="420"/>
    </location>
</feature>
<gene>
    <name evidence="2" type="ORF">DBZ36_19390</name>
</gene>
<dbReference type="AlphaFoldDB" id="A0A420E603"/>